<reference evidence="7 8" key="1">
    <citation type="submission" date="2018-12" db="EMBL/GenBank/DDBJ databases">
        <authorList>
            <person name="Tiukova I."/>
            <person name="Dainat J."/>
        </authorList>
    </citation>
    <scope>NUCLEOTIDE SEQUENCE [LARGE SCALE GENOMIC DNA]</scope>
</reference>
<name>A0A448YFN8_BRENA</name>
<evidence type="ECO:0000256" key="2">
    <source>
        <dbReference type="ARBA" id="ARBA00022692"/>
    </source>
</evidence>
<dbReference type="OrthoDB" id="1641132at2759"/>
<keyword evidence="3 5" id="KW-1133">Transmembrane helix</keyword>
<gene>
    <name evidence="7" type="ORF">BRENAR_LOCUS436</name>
</gene>
<feature type="transmembrane region" description="Helical" evidence="5">
    <location>
        <begin position="12"/>
        <end position="34"/>
    </location>
</feature>
<keyword evidence="8" id="KW-1185">Reference proteome</keyword>
<evidence type="ECO:0000256" key="1">
    <source>
        <dbReference type="ARBA" id="ARBA00004370"/>
    </source>
</evidence>
<dbReference type="Pfam" id="PF13664">
    <property type="entry name" value="DUF4149"/>
    <property type="match status" value="1"/>
</dbReference>
<dbReference type="FunCoup" id="A0A448YFN8">
    <property type="interactions" value="83"/>
</dbReference>
<dbReference type="PANTHER" id="PTHR23241">
    <property type="entry name" value="LATE EMBRYOGENESIS ABUNDANT PLANTS LEA-RELATED"/>
    <property type="match status" value="1"/>
</dbReference>
<dbReference type="Proteomes" id="UP000290900">
    <property type="component" value="Unassembled WGS sequence"/>
</dbReference>
<keyword evidence="4 5" id="KW-0472">Membrane</keyword>
<feature type="transmembrane region" description="Helical" evidence="5">
    <location>
        <begin position="71"/>
        <end position="92"/>
    </location>
</feature>
<comment type="subcellular location">
    <subcellularLocation>
        <location evidence="1">Membrane</location>
    </subcellularLocation>
</comment>
<dbReference type="GO" id="GO:0016020">
    <property type="term" value="C:membrane"/>
    <property type="evidence" value="ECO:0007669"/>
    <property type="project" value="UniProtKB-SubCell"/>
</dbReference>
<evidence type="ECO:0000313" key="8">
    <source>
        <dbReference type="Proteomes" id="UP000290900"/>
    </source>
</evidence>
<dbReference type="AlphaFoldDB" id="A0A448YFN8"/>
<sequence>MFPLLPFHFIFYGFDLGSSSFHSFIASIAALKTLKRRDFGKFQHKVFPYQFLTQSIAPGLIALTAPYTLTSVGIGLLTTSSIGGLLNLLYASPECQKIKDQRNTIIDTVYGGDDDKAKGSDDLKPLDEKFKKFHSWSLFFNMVSIASITAYSWVLSNGVLSLRK</sequence>
<protein>
    <submittedName>
        <fullName evidence="7">DEKNAAC100291</fullName>
    </submittedName>
</protein>
<dbReference type="EMBL" id="CAACVR010000001">
    <property type="protein sequence ID" value="VEU19699.1"/>
    <property type="molecule type" value="Genomic_DNA"/>
</dbReference>
<dbReference type="InterPro" id="IPR053009">
    <property type="entry name" value="Xanthocillin_Biosynth-Assoc"/>
</dbReference>
<accession>A0A448YFN8</accession>
<keyword evidence="2 5" id="KW-0812">Transmembrane</keyword>
<evidence type="ECO:0000256" key="4">
    <source>
        <dbReference type="ARBA" id="ARBA00023136"/>
    </source>
</evidence>
<feature type="transmembrane region" description="Helical" evidence="5">
    <location>
        <begin position="46"/>
        <end position="65"/>
    </location>
</feature>
<dbReference type="InParanoid" id="A0A448YFN8"/>
<feature type="domain" description="TMEM205-like" evidence="6">
    <location>
        <begin position="11"/>
        <end position="103"/>
    </location>
</feature>
<organism evidence="7 8">
    <name type="scientific">Brettanomyces naardenensis</name>
    <name type="common">Yeast</name>
    <dbReference type="NCBI Taxonomy" id="13370"/>
    <lineage>
        <taxon>Eukaryota</taxon>
        <taxon>Fungi</taxon>
        <taxon>Dikarya</taxon>
        <taxon>Ascomycota</taxon>
        <taxon>Saccharomycotina</taxon>
        <taxon>Pichiomycetes</taxon>
        <taxon>Pichiales</taxon>
        <taxon>Pichiaceae</taxon>
        <taxon>Brettanomyces</taxon>
    </lineage>
</organism>
<evidence type="ECO:0000259" key="6">
    <source>
        <dbReference type="Pfam" id="PF13664"/>
    </source>
</evidence>
<evidence type="ECO:0000256" key="5">
    <source>
        <dbReference type="SAM" id="Phobius"/>
    </source>
</evidence>
<dbReference type="InterPro" id="IPR025423">
    <property type="entry name" value="TMEM205-like"/>
</dbReference>
<feature type="transmembrane region" description="Helical" evidence="5">
    <location>
        <begin position="133"/>
        <end position="154"/>
    </location>
</feature>
<evidence type="ECO:0000256" key="3">
    <source>
        <dbReference type="ARBA" id="ARBA00022989"/>
    </source>
</evidence>
<dbReference type="PANTHER" id="PTHR23241:SF102">
    <property type="entry name" value="LD23009P"/>
    <property type="match status" value="1"/>
</dbReference>
<evidence type="ECO:0000313" key="7">
    <source>
        <dbReference type="EMBL" id="VEU19699.1"/>
    </source>
</evidence>
<proteinExistence type="predicted"/>